<organism evidence="3 4">
    <name type="scientific">Haemaphysalis longicornis</name>
    <name type="common">Bush tick</name>
    <dbReference type="NCBI Taxonomy" id="44386"/>
    <lineage>
        <taxon>Eukaryota</taxon>
        <taxon>Metazoa</taxon>
        <taxon>Ecdysozoa</taxon>
        <taxon>Arthropoda</taxon>
        <taxon>Chelicerata</taxon>
        <taxon>Arachnida</taxon>
        <taxon>Acari</taxon>
        <taxon>Parasitiformes</taxon>
        <taxon>Ixodida</taxon>
        <taxon>Ixodoidea</taxon>
        <taxon>Ixodidae</taxon>
        <taxon>Haemaphysalinae</taxon>
        <taxon>Haemaphysalis</taxon>
    </lineage>
</organism>
<feature type="transmembrane region" description="Helical" evidence="2">
    <location>
        <begin position="86"/>
        <end position="105"/>
    </location>
</feature>
<dbReference type="Proteomes" id="UP000821853">
    <property type="component" value="Chromosome 1"/>
</dbReference>
<keyword evidence="4" id="KW-1185">Reference proteome</keyword>
<feature type="transmembrane region" description="Helical" evidence="2">
    <location>
        <begin position="39"/>
        <end position="57"/>
    </location>
</feature>
<dbReference type="EMBL" id="JABSTR010000001">
    <property type="protein sequence ID" value="KAH9360840.1"/>
    <property type="molecule type" value="Genomic_DNA"/>
</dbReference>
<keyword evidence="2" id="KW-0472">Membrane</keyword>
<keyword evidence="2" id="KW-1133">Transmembrane helix</keyword>
<keyword evidence="2" id="KW-0812">Transmembrane</keyword>
<dbReference type="VEuPathDB" id="VectorBase:HLOH_065394"/>
<feature type="region of interest" description="Disordered" evidence="1">
    <location>
        <begin position="144"/>
        <end position="178"/>
    </location>
</feature>
<reference evidence="3 4" key="1">
    <citation type="journal article" date="2020" name="Cell">
        <title>Large-Scale Comparative Analyses of Tick Genomes Elucidate Their Genetic Diversity and Vector Capacities.</title>
        <authorList>
            <consortium name="Tick Genome and Microbiome Consortium (TIGMIC)"/>
            <person name="Jia N."/>
            <person name="Wang J."/>
            <person name="Shi W."/>
            <person name="Du L."/>
            <person name="Sun Y."/>
            <person name="Zhan W."/>
            <person name="Jiang J.F."/>
            <person name="Wang Q."/>
            <person name="Zhang B."/>
            <person name="Ji P."/>
            <person name="Bell-Sakyi L."/>
            <person name="Cui X.M."/>
            <person name="Yuan T.T."/>
            <person name="Jiang B.G."/>
            <person name="Yang W.F."/>
            <person name="Lam T.T."/>
            <person name="Chang Q.C."/>
            <person name="Ding S.J."/>
            <person name="Wang X.J."/>
            <person name="Zhu J.G."/>
            <person name="Ruan X.D."/>
            <person name="Zhao L."/>
            <person name="Wei J.T."/>
            <person name="Ye R.Z."/>
            <person name="Que T.C."/>
            <person name="Du C.H."/>
            <person name="Zhou Y.H."/>
            <person name="Cheng J.X."/>
            <person name="Dai P.F."/>
            <person name="Guo W.B."/>
            <person name="Han X.H."/>
            <person name="Huang E.J."/>
            <person name="Li L.F."/>
            <person name="Wei W."/>
            <person name="Gao Y.C."/>
            <person name="Liu J.Z."/>
            <person name="Shao H.Z."/>
            <person name="Wang X."/>
            <person name="Wang C.C."/>
            <person name="Yang T.C."/>
            <person name="Huo Q.B."/>
            <person name="Li W."/>
            <person name="Chen H.Y."/>
            <person name="Chen S.E."/>
            <person name="Zhou L.G."/>
            <person name="Ni X.B."/>
            <person name="Tian J.H."/>
            <person name="Sheng Y."/>
            <person name="Liu T."/>
            <person name="Pan Y.S."/>
            <person name="Xia L.Y."/>
            <person name="Li J."/>
            <person name="Zhao F."/>
            <person name="Cao W.C."/>
        </authorList>
    </citation>
    <scope>NUCLEOTIDE SEQUENCE [LARGE SCALE GENOMIC DNA]</scope>
    <source>
        <strain evidence="3">HaeL-2018</strain>
    </source>
</reference>
<comment type="caution">
    <text evidence="3">The sequence shown here is derived from an EMBL/GenBank/DDBJ whole genome shotgun (WGS) entry which is preliminary data.</text>
</comment>
<evidence type="ECO:0000313" key="3">
    <source>
        <dbReference type="EMBL" id="KAH9360840.1"/>
    </source>
</evidence>
<evidence type="ECO:0000256" key="2">
    <source>
        <dbReference type="SAM" id="Phobius"/>
    </source>
</evidence>
<dbReference type="AlphaFoldDB" id="A0A9J6FE26"/>
<sequence length="178" mass="19895">MTIVRYQPILLFFFDRCLHQRDRGPFWQHVRARRSRGRIYSLWALGDAIMSAAFLTGTSSTTDLLPPLRRSGFGLFPRDRPDVRKVLIPVAALFIFVTIAVATGVSTKGRTSKKADSDKEHPVMARLAAAKLDFDLLNSSALESHGSSAHGPHGRRFGDRDGNKTLQLGDNYEELDKI</sequence>
<proteinExistence type="predicted"/>
<evidence type="ECO:0000313" key="4">
    <source>
        <dbReference type="Proteomes" id="UP000821853"/>
    </source>
</evidence>
<accession>A0A9J6FE26</accession>
<gene>
    <name evidence="3" type="ORF">HPB48_009366</name>
</gene>
<evidence type="ECO:0000256" key="1">
    <source>
        <dbReference type="SAM" id="MobiDB-lite"/>
    </source>
</evidence>
<name>A0A9J6FE26_HAELO</name>
<protein>
    <submittedName>
        <fullName evidence="3">Uncharacterized protein</fullName>
    </submittedName>
</protein>